<keyword evidence="3" id="KW-1185">Reference proteome</keyword>
<evidence type="ECO:0000313" key="2">
    <source>
        <dbReference type="EMBL" id="SEM75188.1"/>
    </source>
</evidence>
<dbReference type="Pfam" id="PF06941">
    <property type="entry name" value="NT5C"/>
    <property type="match status" value="1"/>
</dbReference>
<dbReference type="AlphaFoldDB" id="A0A1H8AZF9"/>
<protein>
    <submittedName>
        <fullName evidence="2">5' nucleotidase, deoxy (Pyrimidine), type C protein (NT5C)</fullName>
    </submittedName>
</protein>
<evidence type="ECO:0000313" key="3">
    <source>
        <dbReference type="Proteomes" id="UP000199158"/>
    </source>
</evidence>
<gene>
    <name evidence="2" type="ORF">SAMN05216180_1589</name>
</gene>
<proteinExistence type="inferred from homology"/>
<dbReference type="Proteomes" id="UP000199158">
    <property type="component" value="Unassembled WGS sequence"/>
</dbReference>
<organism evidence="2 3">
    <name type="scientific">Hydrogenoanaerobacterium saccharovorans</name>
    <dbReference type="NCBI Taxonomy" id="474960"/>
    <lineage>
        <taxon>Bacteria</taxon>
        <taxon>Bacillati</taxon>
        <taxon>Bacillota</taxon>
        <taxon>Clostridia</taxon>
        <taxon>Eubacteriales</taxon>
        <taxon>Oscillospiraceae</taxon>
        <taxon>Hydrogenoanaerobacterium</taxon>
    </lineage>
</organism>
<dbReference type="RefSeq" id="WP_242943100.1">
    <property type="nucleotide sequence ID" value="NZ_FOCG01000001.1"/>
</dbReference>
<comment type="similarity">
    <text evidence="1">Belongs to the 5'(3')-deoxyribonucleotidase family.</text>
</comment>
<dbReference type="SUPFAM" id="SSF56784">
    <property type="entry name" value="HAD-like"/>
    <property type="match status" value="1"/>
</dbReference>
<sequence>MLYDPAANLEFHSYDAENSSFTVRYHGGPDDYIEETLTPEELDKRYSFSEDFRAQFFDMNYINPKQRLFVDQDGTLVEFKHVDCLDTLYEPGYFANLKPMENVVQAIKEIIRNHPAIEVFLLSAYLSDSKHALDEKNQSLDKHLPEIDAAHRIFVPYGRDKKEFVPDGIRPNDYLLDDYTQNLIQWEPPAKGIKLLNGINHTKGTWQGSKLSYDMSANSLAQSIVDVMRGSTISQRENIIRDDKPANKTLPLSPEKIPMFSDYLKNVQKQSDITAFEAKANYLSELEEVKSVLTNEQKADKKLLQLLDLAQQSANLAPIPITLPELRNAVTRRLDDLLLDGNINRLLLDKNLMKYGLENAVAIRLQNPSATKLYTQMELSKLGIRVKKGQKPIYIYSASVKAYFEKDGKRVLAKDAATAEQLQIVSGKLPINRQIQYGLNRVFDIEQFDITKSQRQMILDMEQKTEYTYENLIEFTAMTRTTGSLGIKTEEVAMNGLAIDSFYDKESNTIKINRELHDSQKVSKYINSLSDAIITLTSESPAKLQTFESRMLSATLHTSFEKPVSMADGETLTTTFQEVRELFSDVGENKASFTLETLENTLAKVNRAATYVIRGVDKVVESHIEQSQQQEVKQQQKQYQTQTPAQQQGVTTDELVNFIQQIQ</sequence>
<dbReference type="GO" id="GO:0008253">
    <property type="term" value="F:5'-nucleotidase activity"/>
    <property type="evidence" value="ECO:0007669"/>
    <property type="project" value="InterPro"/>
</dbReference>
<dbReference type="InterPro" id="IPR010708">
    <property type="entry name" value="5'(3')-deoxyribonucleotidase"/>
</dbReference>
<dbReference type="InterPro" id="IPR036412">
    <property type="entry name" value="HAD-like_sf"/>
</dbReference>
<reference evidence="2 3" key="1">
    <citation type="submission" date="2016-10" db="EMBL/GenBank/DDBJ databases">
        <authorList>
            <person name="de Groot N.N."/>
        </authorList>
    </citation>
    <scope>NUCLEOTIDE SEQUENCE [LARGE SCALE GENOMIC DNA]</scope>
    <source>
        <strain evidence="2 3">CGMCC 1.5070</strain>
    </source>
</reference>
<dbReference type="InterPro" id="IPR023214">
    <property type="entry name" value="HAD_sf"/>
</dbReference>
<dbReference type="GO" id="GO:0009264">
    <property type="term" value="P:deoxyribonucleotide catabolic process"/>
    <property type="evidence" value="ECO:0007669"/>
    <property type="project" value="InterPro"/>
</dbReference>
<accession>A0A1H8AZF9</accession>
<name>A0A1H8AZF9_9FIRM</name>
<dbReference type="Gene3D" id="3.40.50.1000">
    <property type="entry name" value="HAD superfamily/HAD-like"/>
    <property type="match status" value="1"/>
</dbReference>
<dbReference type="EMBL" id="FOCG01000001">
    <property type="protein sequence ID" value="SEM75188.1"/>
    <property type="molecule type" value="Genomic_DNA"/>
</dbReference>
<dbReference type="STRING" id="474960.SAMN05216180_1589"/>
<evidence type="ECO:0000256" key="1">
    <source>
        <dbReference type="ARBA" id="ARBA00009589"/>
    </source>
</evidence>